<dbReference type="EMBL" id="CU928158">
    <property type="protein sequence ID" value="CAQ91505.1"/>
    <property type="molecule type" value="Genomic_DNA"/>
</dbReference>
<dbReference type="CDD" id="cd05233">
    <property type="entry name" value="SDR_c"/>
    <property type="match status" value="1"/>
</dbReference>
<evidence type="ECO:0000256" key="2">
    <source>
        <dbReference type="ARBA" id="ARBA00023002"/>
    </source>
</evidence>
<dbReference type="InterPro" id="IPR002347">
    <property type="entry name" value="SDR_fam"/>
</dbReference>
<dbReference type="NCBIfam" id="NF004817">
    <property type="entry name" value="PRK06171.1"/>
    <property type="match status" value="1"/>
</dbReference>
<gene>
    <name evidence="5" type="ordered locus">EFER_4082</name>
</gene>
<dbReference type="PANTHER" id="PTHR42760">
    <property type="entry name" value="SHORT-CHAIN DEHYDROGENASES/REDUCTASES FAMILY MEMBER"/>
    <property type="match status" value="1"/>
</dbReference>
<dbReference type="PRINTS" id="PR00080">
    <property type="entry name" value="SDRFAMILY"/>
</dbReference>
<dbReference type="FunFam" id="3.40.50.720:FF:000084">
    <property type="entry name" value="Short-chain dehydrogenase reductase"/>
    <property type="match status" value="1"/>
</dbReference>
<feature type="domain" description="Ketoreductase" evidence="4">
    <location>
        <begin position="29"/>
        <end position="211"/>
    </location>
</feature>
<accession>B7LKW4</accession>
<dbReference type="EC" id="1.1.1.140" evidence="5"/>
<name>B7LKW4_ESCF3</name>
<dbReference type="InterPro" id="IPR057326">
    <property type="entry name" value="KR_dom"/>
</dbReference>
<keyword evidence="2 5" id="KW-0560">Oxidoreductase</keyword>
<dbReference type="HOGENOM" id="CLU_010194_1_0_6"/>
<evidence type="ECO:0000256" key="1">
    <source>
        <dbReference type="ARBA" id="ARBA00006484"/>
    </source>
</evidence>
<dbReference type="GO" id="GO:0006633">
    <property type="term" value="P:fatty acid biosynthetic process"/>
    <property type="evidence" value="ECO:0007669"/>
    <property type="project" value="TreeGrafter"/>
</dbReference>
<sequence length="283" mass="30801">MIRHNLFYGESIYLYGEKIMQSWLNLSGKIIIVTGGASGIGSAIVEELITHGANVQMVDINTGENNAGYQFWPTDISKAQQVTDTIAEIIQRFGRIDGLVNNAGVNYPRLLVDEKAPAGKYELNEAAFEKMVNINQKGVFLMSQSVARQMVKQRDGVIVNVSSESGLEGSEGQSCYAATKAALNSFTRSWAKELGKHGNRVVGIAPGILEKTGLRTPEYEEALAWTRNITVAQLREGYSKNAIPIGRSGRLTEVADFVCYLLSERASYITGVTTNIAGGKTRG</sequence>
<reference evidence="6" key="1">
    <citation type="journal article" date="2009" name="PLoS Genet.">
        <title>Organised genome dynamics in the Escherichia coli species results in highly diverse adaptive paths.</title>
        <authorList>
            <person name="Touchon M."/>
            <person name="Hoede C."/>
            <person name="Tenaillon O."/>
            <person name="Barbe V."/>
            <person name="Baeriswyl S."/>
            <person name="Bidet P."/>
            <person name="Bingen E."/>
            <person name="Bonacorsi S."/>
            <person name="Bouchier C."/>
            <person name="Bouvet O."/>
            <person name="Calteau A."/>
            <person name="Chiapello H."/>
            <person name="Clermont O."/>
            <person name="Cruveiller S."/>
            <person name="Danchin A."/>
            <person name="Diard M."/>
            <person name="Dossat C."/>
            <person name="Karoui M.E."/>
            <person name="Frapy E."/>
            <person name="Garry L."/>
            <person name="Ghigo J.M."/>
            <person name="Gilles A.M."/>
            <person name="Johnson J."/>
            <person name="Le Bouguenec C."/>
            <person name="Lescat M."/>
            <person name="Mangenot S."/>
            <person name="Martinez-Jehanne V."/>
            <person name="Matic I."/>
            <person name="Nassif X."/>
            <person name="Oztas S."/>
            <person name="Petit M.A."/>
            <person name="Pichon C."/>
            <person name="Rouy Z."/>
            <person name="Ruf C.S."/>
            <person name="Schneider D."/>
            <person name="Tourret J."/>
            <person name="Vacherie B."/>
            <person name="Vallenet D."/>
            <person name="Medigue C."/>
            <person name="Rocha E.P.C."/>
            <person name="Denamur E."/>
        </authorList>
    </citation>
    <scope>NUCLEOTIDE SEQUENCE [LARGE SCALE GENOMIC DNA]</scope>
    <source>
        <strain evidence="6">ATCC 35469 / DSM 13698 / BCRC 15582 / CCUG 18766 / IAM 14443 / JCM 21226 / LMG 7866 / NBRC 102419 / NCTC 12128 / CDC 0568-73</strain>
    </source>
</reference>
<comment type="similarity">
    <text evidence="1 3">Belongs to the short-chain dehydrogenases/reductases (SDR) family.</text>
</comment>
<dbReference type="Pfam" id="PF00106">
    <property type="entry name" value="adh_short"/>
    <property type="match status" value="1"/>
</dbReference>
<dbReference type="AlphaFoldDB" id="B7LKW4"/>
<evidence type="ECO:0000259" key="4">
    <source>
        <dbReference type="SMART" id="SM00822"/>
    </source>
</evidence>
<dbReference type="GO" id="GO:0009010">
    <property type="term" value="F:sorbitol-6-phosphate 2-dehydrogenase activity"/>
    <property type="evidence" value="ECO:0007669"/>
    <property type="project" value="UniProtKB-EC"/>
</dbReference>
<dbReference type="KEGG" id="efe:EFER_4082"/>
<dbReference type="GO" id="GO:0048038">
    <property type="term" value="F:quinone binding"/>
    <property type="evidence" value="ECO:0007669"/>
    <property type="project" value="TreeGrafter"/>
</dbReference>
<evidence type="ECO:0000313" key="5">
    <source>
        <dbReference type="EMBL" id="CAQ91505.1"/>
    </source>
</evidence>
<dbReference type="PANTHER" id="PTHR42760:SF83">
    <property type="entry name" value="(3R)-3-HYDROXYACYL-COA DEHYDROGENASE"/>
    <property type="match status" value="1"/>
</dbReference>
<proteinExistence type="inferred from homology"/>
<dbReference type="InterPro" id="IPR020904">
    <property type="entry name" value="Sc_DH/Rdtase_CS"/>
</dbReference>
<evidence type="ECO:0000313" key="6">
    <source>
        <dbReference type="Proteomes" id="UP000000745"/>
    </source>
</evidence>
<dbReference type="PRINTS" id="PR00081">
    <property type="entry name" value="GDHRDH"/>
</dbReference>
<evidence type="ECO:0000256" key="3">
    <source>
        <dbReference type="RuleBase" id="RU000363"/>
    </source>
</evidence>
<dbReference type="SUPFAM" id="SSF51735">
    <property type="entry name" value="NAD(P)-binding Rossmann-fold domains"/>
    <property type="match status" value="1"/>
</dbReference>
<dbReference type="SMART" id="SM00822">
    <property type="entry name" value="PKS_KR"/>
    <property type="match status" value="1"/>
</dbReference>
<organism evidence="5 6">
    <name type="scientific">Escherichia fergusonii (strain ATCC 35469 / DSM 13698 / CCUG 18766 / IAM 14443 / JCM 21226 / LMG 7866 / NBRC 102419 / NCTC 12128 / CDC 0568-73)</name>
    <dbReference type="NCBI Taxonomy" id="585054"/>
    <lineage>
        <taxon>Bacteria</taxon>
        <taxon>Pseudomonadati</taxon>
        <taxon>Pseudomonadota</taxon>
        <taxon>Gammaproteobacteria</taxon>
        <taxon>Enterobacterales</taxon>
        <taxon>Enterobacteriaceae</taxon>
        <taxon>Escherichia</taxon>
    </lineage>
</organism>
<protein>
    <submittedName>
        <fullName evidence="5">Sorbitol-6-phosphate 2-dehydrogenase</fullName>
        <ecNumber evidence="5">1.1.1.140</ecNumber>
    </submittedName>
</protein>
<dbReference type="Proteomes" id="UP000000745">
    <property type="component" value="Chromosome"/>
</dbReference>
<dbReference type="Gene3D" id="3.40.50.720">
    <property type="entry name" value="NAD(P)-binding Rossmann-like Domain"/>
    <property type="match status" value="1"/>
</dbReference>
<keyword evidence="6" id="KW-1185">Reference proteome</keyword>
<dbReference type="PROSITE" id="PS00061">
    <property type="entry name" value="ADH_SHORT"/>
    <property type="match status" value="1"/>
</dbReference>
<dbReference type="InterPro" id="IPR036291">
    <property type="entry name" value="NAD(P)-bd_dom_sf"/>
</dbReference>